<reference evidence="4 5" key="1">
    <citation type="submission" date="2020-07" db="EMBL/GenBank/DDBJ databases">
        <authorList>
            <person name="Feng H."/>
        </authorList>
    </citation>
    <scope>NUCLEOTIDE SEQUENCE [LARGE SCALE GENOMIC DNA]</scope>
    <source>
        <strain evidence="5">s-11</strain>
    </source>
</reference>
<evidence type="ECO:0000313" key="4">
    <source>
        <dbReference type="EMBL" id="MBA4543537.1"/>
    </source>
</evidence>
<evidence type="ECO:0000313" key="5">
    <source>
        <dbReference type="Proteomes" id="UP000530514"/>
    </source>
</evidence>
<dbReference type="SUPFAM" id="SSF46689">
    <property type="entry name" value="Homeodomain-like"/>
    <property type="match status" value="1"/>
</dbReference>
<comment type="caution">
    <text evidence="4">The sequence shown here is derived from an EMBL/GenBank/DDBJ whole genome shotgun (WGS) entry which is preliminary data.</text>
</comment>
<dbReference type="InterPro" id="IPR050109">
    <property type="entry name" value="HTH-type_TetR-like_transc_reg"/>
</dbReference>
<accession>A0A7W2AHT1</accession>
<evidence type="ECO:0000256" key="2">
    <source>
        <dbReference type="PROSITE-ProRule" id="PRU00335"/>
    </source>
</evidence>
<dbReference type="OrthoDB" id="277085at2"/>
<name>A0A7W2AHT1_9BACL</name>
<dbReference type="RefSeq" id="WP_033101229.1">
    <property type="nucleotide sequence ID" value="NZ_JACEIP010000017.1"/>
</dbReference>
<dbReference type="PANTHER" id="PTHR30055">
    <property type="entry name" value="HTH-TYPE TRANSCRIPTIONAL REGULATOR RUTR"/>
    <property type="match status" value="1"/>
</dbReference>
<sequence length="194" mass="22277">MLQTPMTTTEEKILTAAIELMAEKDYQAVTTKEIAKAANVSEMTLFRHFGSKMNLLEAAVERFSIIVPLWQTVEKQISWNLEADLLLIAQLYQSLIRQNKKAFTVLYKESKHFPHLKEKVMYKNPVSLKNHLVEYFREMQARGQMIDVNPEVPAVGFLYMNLNAVLGINDLLSQLDESEFILQAVRIFARGLKA</sequence>
<dbReference type="Gene3D" id="1.10.357.10">
    <property type="entry name" value="Tetracycline Repressor, domain 2"/>
    <property type="match status" value="1"/>
</dbReference>
<dbReference type="EMBL" id="JACEIP010000017">
    <property type="protein sequence ID" value="MBA4543537.1"/>
    <property type="molecule type" value="Genomic_DNA"/>
</dbReference>
<feature type="DNA-binding region" description="H-T-H motif" evidence="2">
    <location>
        <begin position="30"/>
        <end position="49"/>
    </location>
</feature>
<dbReference type="GO" id="GO:0003700">
    <property type="term" value="F:DNA-binding transcription factor activity"/>
    <property type="evidence" value="ECO:0007669"/>
    <property type="project" value="TreeGrafter"/>
</dbReference>
<proteinExistence type="predicted"/>
<dbReference type="PROSITE" id="PS50977">
    <property type="entry name" value="HTH_TETR_2"/>
    <property type="match status" value="1"/>
</dbReference>
<dbReference type="InterPro" id="IPR001647">
    <property type="entry name" value="HTH_TetR"/>
</dbReference>
<dbReference type="Proteomes" id="UP000530514">
    <property type="component" value="Unassembled WGS sequence"/>
</dbReference>
<organism evidence="4 5">
    <name type="scientific">Thermoactinomyces daqus</name>
    <dbReference type="NCBI Taxonomy" id="1329516"/>
    <lineage>
        <taxon>Bacteria</taxon>
        <taxon>Bacillati</taxon>
        <taxon>Bacillota</taxon>
        <taxon>Bacilli</taxon>
        <taxon>Bacillales</taxon>
        <taxon>Thermoactinomycetaceae</taxon>
        <taxon>Thermoactinomyces</taxon>
    </lineage>
</organism>
<evidence type="ECO:0000259" key="3">
    <source>
        <dbReference type="PROSITE" id="PS50977"/>
    </source>
</evidence>
<evidence type="ECO:0000256" key="1">
    <source>
        <dbReference type="ARBA" id="ARBA00023125"/>
    </source>
</evidence>
<gene>
    <name evidence="4" type="ORF">H1164_11590</name>
</gene>
<protein>
    <submittedName>
        <fullName evidence="4">TetR/AcrR family transcriptional regulator</fullName>
    </submittedName>
</protein>
<dbReference type="GO" id="GO:0000976">
    <property type="term" value="F:transcription cis-regulatory region binding"/>
    <property type="evidence" value="ECO:0007669"/>
    <property type="project" value="TreeGrafter"/>
</dbReference>
<dbReference type="Pfam" id="PF14246">
    <property type="entry name" value="TetR_C_7"/>
    <property type="match status" value="1"/>
</dbReference>
<dbReference type="Pfam" id="PF00440">
    <property type="entry name" value="TetR_N"/>
    <property type="match status" value="1"/>
</dbReference>
<dbReference type="AlphaFoldDB" id="A0A7W2AHT1"/>
<feature type="domain" description="HTH tetR-type" evidence="3">
    <location>
        <begin position="7"/>
        <end position="67"/>
    </location>
</feature>
<dbReference type="InterPro" id="IPR039536">
    <property type="entry name" value="TetR_C_Proteobacteria"/>
</dbReference>
<keyword evidence="5" id="KW-1185">Reference proteome</keyword>
<dbReference type="PRINTS" id="PR00455">
    <property type="entry name" value="HTHTETR"/>
</dbReference>
<dbReference type="InterPro" id="IPR009057">
    <property type="entry name" value="Homeodomain-like_sf"/>
</dbReference>
<keyword evidence="1 2" id="KW-0238">DNA-binding</keyword>
<dbReference type="PANTHER" id="PTHR30055:SF226">
    <property type="entry name" value="HTH-TYPE TRANSCRIPTIONAL REGULATOR PKSA"/>
    <property type="match status" value="1"/>
</dbReference>